<comment type="caution">
    <text evidence="12">The sequence shown here is derived from an EMBL/GenBank/DDBJ whole genome shotgun (WGS) entry which is preliminary data.</text>
</comment>
<organism evidence="12 13">
    <name type="scientific">Acidovorax delafieldii 2AN</name>
    <dbReference type="NCBI Taxonomy" id="573060"/>
    <lineage>
        <taxon>Bacteria</taxon>
        <taxon>Pseudomonadati</taxon>
        <taxon>Pseudomonadota</taxon>
        <taxon>Betaproteobacteria</taxon>
        <taxon>Burkholderiales</taxon>
        <taxon>Comamonadaceae</taxon>
        <taxon>Acidovorax</taxon>
    </lineage>
</organism>
<keyword evidence="4 11" id="KW-0812">Transmembrane</keyword>
<keyword evidence="1 11" id="KW-0813">Transport</keyword>
<comment type="subunit">
    <text evidence="11">The system is composed of three essential subunits: KdpA, KdpB and KdpC.</text>
</comment>
<dbReference type="RefSeq" id="WP_005793006.1">
    <property type="nucleotide sequence ID" value="NZ_ACQT01000004.1"/>
</dbReference>
<dbReference type="Pfam" id="PF02669">
    <property type="entry name" value="KdpC"/>
    <property type="match status" value="1"/>
</dbReference>
<keyword evidence="9 11" id="KW-0406">Ion transport</keyword>
<keyword evidence="10 11" id="KW-0472">Membrane</keyword>
<evidence type="ECO:0000256" key="1">
    <source>
        <dbReference type="ARBA" id="ARBA00022448"/>
    </source>
</evidence>
<reference evidence="12 13" key="1">
    <citation type="submission" date="2009-05" db="EMBL/GenBank/DDBJ databases">
        <title>The draft genome of Acidovorax delafieldii 2AN.</title>
        <authorList>
            <consortium name="US DOE Joint Genome Institute (JGI-PGF)"/>
            <person name="Lucas S."/>
            <person name="Copeland A."/>
            <person name="Lapidus A."/>
            <person name="Glavina del Rio T."/>
            <person name="Tice H."/>
            <person name="Bruce D."/>
            <person name="Goodwin L."/>
            <person name="Pitluck S."/>
            <person name="Larimer F."/>
            <person name="Land M.L."/>
            <person name="Hauser L."/>
            <person name="Shelobolina E.S."/>
            <person name="Picardal F."/>
            <person name="Roden E."/>
            <person name="Emerson D."/>
        </authorList>
    </citation>
    <scope>NUCLEOTIDE SEQUENCE [LARGE SCALE GENOMIC DNA]</scope>
    <source>
        <strain evidence="12 13">2AN</strain>
    </source>
</reference>
<dbReference type="NCBIfam" id="TIGR00681">
    <property type="entry name" value="kdpC"/>
    <property type="match status" value="1"/>
</dbReference>
<keyword evidence="2 11" id="KW-1003">Cell membrane</keyword>
<evidence type="ECO:0000256" key="6">
    <source>
        <dbReference type="ARBA" id="ARBA00022840"/>
    </source>
</evidence>
<keyword evidence="3 11" id="KW-0633">Potassium transport</keyword>
<dbReference type="GO" id="GO:0005524">
    <property type="term" value="F:ATP binding"/>
    <property type="evidence" value="ECO:0007669"/>
    <property type="project" value="UniProtKB-UniRule"/>
</dbReference>
<dbReference type="HAMAP" id="MF_00276">
    <property type="entry name" value="KdpC"/>
    <property type="match status" value="1"/>
</dbReference>
<dbReference type="PANTHER" id="PTHR30042:SF2">
    <property type="entry name" value="POTASSIUM-TRANSPORTING ATPASE KDPC SUBUNIT"/>
    <property type="match status" value="1"/>
</dbReference>
<keyword evidence="13" id="KW-1185">Reference proteome</keyword>
<accession>C5T0C9</accession>
<evidence type="ECO:0000256" key="9">
    <source>
        <dbReference type="ARBA" id="ARBA00023065"/>
    </source>
</evidence>
<keyword evidence="8 11" id="KW-1133">Transmembrane helix</keyword>
<keyword evidence="6 11" id="KW-0067">ATP-binding</keyword>
<evidence type="ECO:0000256" key="8">
    <source>
        <dbReference type="ARBA" id="ARBA00022989"/>
    </source>
</evidence>
<dbReference type="GO" id="GO:0008556">
    <property type="term" value="F:P-type potassium transmembrane transporter activity"/>
    <property type="evidence" value="ECO:0007669"/>
    <property type="project" value="InterPro"/>
</dbReference>
<dbReference type="Proteomes" id="UP000003856">
    <property type="component" value="Unassembled WGS sequence"/>
</dbReference>
<keyword evidence="12" id="KW-0378">Hydrolase</keyword>
<proteinExistence type="inferred from homology"/>
<dbReference type="GO" id="GO:0005886">
    <property type="term" value="C:plasma membrane"/>
    <property type="evidence" value="ECO:0007669"/>
    <property type="project" value="UniProtKB-SubCell"/>
</dbReference>
<dbReference type="PATRIC" id="fig|573060.9.peg.4870"/>
<evidence type="ECO:0000256" key="4">
    <source>
        <dbReference type="ARBA" id="ARBA00022692"/>
    </source>
</evidence>
<dbReference type="NCBIfam" id="NF001454">
    <property type="entry name" value="PRK00315.1"/>
    <property type="match status" value="1"/>
</dbReference>
<evidence type="ECO:0000256" key="5">
    <source>
        <dbReference type="ARBA" id="ARBA00022741"/>
    </source>
</evidence>
<evidence type="ECO:0000256" key="7">
    <source>
        <dbReference type="ARBA" id="ARBA00022958"/>
    </source>
</evidence>
<keyword evidence="7 11" id="KW-0630">Potassium</keyword>
<dbReference type="OrthoDB" id="9788285at2"/>
<comment type="function">
    <text evidence="11">Part of the high-affinity ATP-driven potassium transport (or Kdp) system, which catalyzes the hydrolysis of ATP coupled with the electrogenic transport of potassium into the cytoplasm. This subunit acts as a catalytic chaperone that increases the ATP-binding affinity of the ATP-hydrolyzing subunit KdpB by the formation of a transient KdpB/KdpC/ATP ternary complex.</text>
</comment>
<evidence type="ECO:0000313" key="13">
    <source>
        <dbReference type="Proteomes" id="UP000003856"/>
    </source>
</evidence>
<comment type="similarity">
    <text evidence="11">Belongs to the KdpC family.</text>
</comment>
<dbReference type="AlphaFoldDB" id="C5T0C9"/>
<dbReference type="InterPro" id="IPR003820">
    <property type="entry name" value="KdpC"/>
</dbReference>
<sequence length="190" mass="19346">MKNILRPALVVFVALSALTGLLYPLAVTGAAQAIFPHEAAGSLVQRTGQAVGSSLIGQNFTGPAYFWGRPSATAPMPYNAAASGGSNLGPLNPVLNDAVKARVEALRAADPGNLAPVPVDLVTASASGLDPHISVAAAQYQAARVARARNVSAASVNALVDKLAEKPLLGLLGEPRVNVLALNLALDDAR</sequence>
<evidence type="ECO:0000256" key="11">
    <source>
        <dbReference type="HAMAP-Rule" id="MF_00276"/>
    </source>
</evidence>
<dbReference type="GO" id="GO:0016787">
    <property type="term" value="F:hydrolase activity"/>
    <property type="evidence" value="ECO:0007669"/>
    <property type="project" value="UniProtKB-KW"/>
</dbReference>
<evidence type="ECO:0000256" key="2">
    <source>
        <dbReference type="ARBA" id="ARBA00022475"/>
    </source>
</evidence>
<name>C5T0C9_ACIDE</name>
<gene>
    <name evidence="11" type="primary">kdpC</name>
    <name evidence="12" type="ORF">AcdelDRAFT_0359</name>
</gene>
<evidence type="ECO:0000256" key="10">
    <source>
        <dbReference type="ARBA" id="ARBA00023136"/>
    </source>
</evidence>
<evidence type="ECO:0000313" key="12">
    <source>
        <dbReference type="EMBL" id="EER62082.1"/>
    </source>
</evidence>
<dbReference type="EMBL" id="ACQT01000004">
    <property type="protein sequence ID" value="EER62082.1"/>
    <property type="molecule type" value="Genomic_DNA"/>
</dbReference>
<keyword evidence="5 11" id="KW-0547">Nucleotide-binding</keyword>
<dbReference type="PANTHER" id="PTHR30042">
    <property type="entry name" value="POTASSIUM-TRANSPORTING ATPASE C CHAIN"/>
    <property type="match status" value="1"/>
</dbReference>
<comment type="subcellular location">
    <subcellularLocation>
        <location evidence="11">Cell membrane</location>
        <topology evidence="11">Single-pass membrane protein</topology>
    </subcellularLocation>
</comment>
<evidence type="ECO:0000256" key="3">
    <source>
        <dbReference type="ARBA" id="ARBA00022538"/>
    </source>
</evidence>
<protein>
    <recommendedName>
        <fullName evidence="11">Potassium-transporting ATPase KdpC subunit</fullName>
    </recommendedName>
    <alternativeName>
        <fullName evidence="11">ATP phosphohydrolase [potassium-transporting] C chain</fullName>
    </alternativeName>
    <alternativeName>
        <fullName evidence="11">Potassium-binding and translocating subunit C</fullName>
    </alternativeName>
    <alternativeName>
        <fullName evidence="11">Potassium-translocating ATPase C chain</fullName>
    </alternativeName>
</protein>
<dbReference type="PIRSF" id="PIRSF001296">
    <property type="entry name" value="K_ATPase_KdpC"/>
    <property type="match status" value="1"/>
</dbReference>